<dbReference type="InterPro" id="IPR032694">
    <property type="entry name" value="CopC/D"/>
</dbReference>
<dbReference type="EMBL" id="JAGXBY010000004">
    <property type="protein sequence ID" value="MBS3681093.1"/>
    <property type="molecule type" value="Genomic_DNA"/>
</dbReference>
<evidence type="ECO:0000313" key="9">
    <source>
        <dbReference type="Proteomes" id="UP000681870"/>
    </source>
</evidence>
<proteinExistence type="predicted"/>
<dbReference type="PANTHER" id="PTHR34820">
    <property type="entry name" value="INNER MEMBRANE PROTEIN YEBZ"/>
    <property type="match status" value="1"/>
</dbReference>
<gene>
    <name evidence="8" type="ORF">KGF86_12840</name>
</gene>
<keyword evidence="9" id="KW-1185">Reference proteome</keyword>
<feature type="transmembrane region" description="Helical" evidence="6">
    <location>
        <begin position="42"/>
        <end position="66"/>
    </location>
</feature>
<feature type="transmembrane region" description="Helical" evidence="6">
    <location>
        <begin position="112"/>
        <end position="134"/>
    </location>
</feature>
<comment type="caution">
    <text evidence="8">The sequence shown here is derived from an EMBL/GenBank/DDBJ whole genome shotgun (WGS) entry which is preliminary data.</text>
</comment>
<organism evidence="8 9">
    <name type="scientific">Ornithinibacillus massiliensis</name>
    <dbReference type="NCBI Taxonomy" id="1944633"/>
    <lineage>
        <taxon>Bacteria</taxon>
        <taxon>Bacillati</taxon>
        <taxon>Bacillota</taxon>
        <taxon>Bacilli</taxon>
        <taxon>Bacillales</taxon>
        <taxon>Bacillaceae</taxon>
        <taxon>Ornithinibacillus</taxon>
    </lineage>
</organism>
<feature type="transmembrane region" description="Helical" evidence="6">
    <location>
        <begin position="314"/>
        <end position="333"/>
    </location>
</feature>
<name>A0ABS5MH91_9BACI</name>
<comment type="subcellular location">
    <subcellularLocation>
        <location evidence="1">Cell membrane</location>
        <topology evidence="1">Multi-pass membrane protein</topology>
    </subcellularLocation>
</comment>
<dbReference type="Proteomes" id="UP000681870">
    <property type="component" value="Unassembled WGS sequence"/>
</dbReference>
<evidence type="ECO:0000256" key="5">
    <source>
        <dbReference type="ARBA" id="ARBA00023136"/>
    </source>
</evidence>
<keyword evidence="3 6" id="KW-0812">Transmembrane</keyword>
<feature type="transmembrane region" description="Helical" evidence="6">
    <location>
        <begin position="219"/>
        <end position="243"/>
    </location>
</feature>
<feature type="transmembrane region" description="Helical" evidence="6">
    <location>
        <begin position="140"/>
        <end position="164"/>
    </location>
</feature>
<keyword evidence="4 6" id="KW-1133">Transmembrane helix</keyword>
<feature type="domain" description="Copper resistance protein D" evidence="7">
    <location>
        <begin position="176"/>
        <end position="270"/>
    </location>
</feature>
<feature type="transmembrane region" description="Helical" evidence="6">
    <location>
        <begin position="255"/>
        <end position="273"/>
    </location>
</feature>
<feature type="transmembrane region" description="Helical" evidence="6">
    <location>
        <begin position="340"/>
        <end position="362"/>
    </location>
</feature>
<evidence type="ECO:0000256" key="4">
    <source>
        <dbReference type="ARBA" id="ARBA00022989"/>
    </source>
</evidence>
<keyword evidence="2" id="KW-1003">Cell membrane</keyword>
<sequence length="363" mass="40381">MEVVVIISKVLLYLCFSVLVGSFILLLVPNKYRPDIKIQKRFLQVSAISLPVISFIPVLDVILYIAPRIGLVEAFKIVLTTYTVGTAWIFTFLGSMLLILLIAMAKPTEKSAFAYLGLAITSGVIVTIAWSSHAGAVDPIIGIISDFIHLMAVSIWVGIVLVVGWCSLNYKRWLPFLSWFSVVAIGCLVATVLSGLFLMDIMVSKYTDSWMVPYGQGLLIKHLFLIPLIFYALGNGIIVKYAITKNSNFNPIPWVRLEGFILLIIFTITSIYSQQSPPHGNYLSDEGVSPLFRLFHPGVIDASSTVGFAGSINTVYFLFLSVFLLVLMLWTFYKRASIIISLLFSGLFVTSLYFMLMLTVVVR</sequence>
<feature type="transmembrane region" description="Helical" evidence="6">
    <location>
        <begin position="176"/>
        <end position="199"/>
    </location>
</feature>
<evidence type="ECO:0000256" key="6">
    <source>
        <dbReference type="SAM" id="Phobius"/>
    </source>
</evidence>
<keyword evidence="5 6" id="KW-0472">Membrane</keyword>
<dbReference type="InterPro" id="IPR008457">
    <property type="entry name" value="Cu-R_CopD_dom"/>
</dbReference>
<evidence type="ECO:0000256" key="2">
    <source>
        <dbReference type="ARBA" id="ARBA00022475"/>
    </source>
</evidence>
<reference evidence="8 9" key="1">
    <citation type="submission" date="2021-05" db="EMBL/GenBank/DDBJ databases">
        <title>Ornithinibacillus massiliensis sp. nov.</title>
        <authorList>
            <person name="Iwaza R."/>
            <person name="Lagier J.-C."/>
            <person name="Raoult D."/>
        </authorList>
    </citation>
    <scope>NUCLEOTIDE SEQUENCE [LARGE SCALE GENOMIC DNA]</scope>
    <source>
        <strain evidence="8 9">Marseille-P3601</strain>
    </source>
</reference>
<protein>
    <submittedName>
        <fullName evidence="8">CopD family protein</fullName>
    </submittedName>
</protein>
<dbReference type="Pfam" id="PF05425">
    <property type="entry name" value="CopD"/>
    <property type="match status" value="1"/>
</dbReference>
<evidence type="ECO:0000256" key="1">
    <source>
        <dbReference type="ARBA" id="ARBA00004651"/>
    </source>
</evidence>
<feature type="transmembrane region" description="Helical" evidence="6">
    <location>
        <begin position="6"/>
        <end position="30"/>
    </location>
</feature>
<feature type="transmembrane region" description="Helical" evidence="6">
    <location>
        <begin position="86"/>
        <end position="105"/>
    </location>
</feature>
<evidence type="ECO:0000259" key="7">
    <source>
        <dbReference type="Pfam" id="PF05425"/>
    </source>
</evidence>
<evidence type="ECO:0000313" key="8">
    <source>
        <dbReference type="EMBL" id="MBS3681093.1"/>
    </source>
</evidence>
<evidence type="ECO:0000256" key="3">
    <source>
        <dbReference type="ARBA" id="ARBA00022692"/>
    </source>
</evidence>
<accession>A0ABS5MH91</accession>
<dbReference type="PANTHER" id="PTHR34820:SF4">
    <property type="entry name" value="INNER MEMBRANE PROTEIN YEBZ"/>
    <property type="match status" value="1"/>
</dbReference>